<keyword evidence="5" id="KW-0560">Oxidoreductase</keyword>
<dbReference type="InterPro" id="IPR051264">
    <property type="entry name" value="FAD-oxidored/transferase_4"/>
</dbReference>
<comment type="caution">
    <text evidence="7">The sequence shown here is derived from an EMBL/GenBank/DDBJ whole genome shotgun (WGS) entry which is preliminary data.</text>
</comment>
<evidence type="ECO:0000259" key="6">
    <source>
        <dbReference type="PROSITE" id="PS51387"/>
    </source>
</evidence>
<dbReference type="InterPro" id="IPR016166">
    <property type="entry name" value="FAD-bd_PCMH"/>
</dbReference>
<dbReference type="Gene3D" id="1.10.45.10">
    <property type="entry name" value="Vanillyl-alcohol Oxidase, Chain A, domain 4"/>
    <property type="match status" value="1"/>
</dbReference>
<dbReference type="PANTHER" id="PTHR43716">
    <property type="entry name" value="D-2-HYDROXYGLUTARATE DEHYDROGENASE, MITOCHONDRIAL"/>
    <property type="match status" value="1"/>
</dbReference>
<dbReference type="InterPro" id="IPR004113">
    <property type="entry name" value="FAD-bd_oxidored_4_C"/>
</dbReference>
<organism evidence="7 8">
    <name type="scientific">Leptospira wolffii</name>
    <dbReference type="NCBI Taxonomy" id="409998"/>
    <lineage>
        <taxon>Bacteria</taxon>
        <taxon>Pseudomonadati</taxon>
        <taxon>Spirochaetota</taxon>
        <taxon>Spirochaetia</taxon>
        <taxon>Leptospirales</taxon>
        <taxon>Leptospiraceae</taxon>
        <taxon>Leptospira</taxon>
    </lineage>
</organism>
<dbReference type="AlphaFoldDB" id="A0A2M9ZG22"/>
<dbReference type="Gene3D" id="3.30.70.2190">
    <property type="match status" value="1"/>
</dbReference>
<evidence type="ECO:0000256" key="3">
    <source>
        <dbReference type="ARBA" id="ARBA00022630"/>
    </source>
</evidence>
<dbReference type="GO" id="GO:0071949">
    <property type="term" value="F:FAD binding"/>
    <property type="evidence" value="ECO:0007669"/>
    <property type="project" value="InterPro"/>
</dbReference>
<dbReference type="InterPro" id="IPR016169">
    <property type="entry name" value="FAD-bd_PCMH_sub2"/>
</dbReference>
<dbReference type="Pfam" id="PF01565">
    <property type="entry name" value="FAD_binding_4"/>
    <property type="match status" value="1"/>
</dbReference>
<dbReference type="GO" id="GO:0022904">
    <property type="term" value="P:respiratory electron transport chain"/>
    <property type="evidence" value="ECO:0007669"/>
    <property type="project" value="TreeGrafter"/>
</dbReference>
<gene>
    <name evidence="7" type="ORF">CH371_04905</name>
</gene>
<protein>
    <submittedName>
        <fullName evidence="7">FAD-binding oxidoreductase</fullName>
    </submittedName>
</protein>
<dbReference type="InterPro" id="IPR036318">
    <property type="entry name" value="FAD-bd_PCMH-like_sf"/>
</dbReference>
<evidence type="ECO:0000256" key="2">
    <source>
        <dbReference type="ARBA" id="ARBA00008000"/>
    </source>
</evidence>
<feature type="domain" description="FAD-binding PCMH-type" evidence="6">
    <location>
        <begin position="44"/>
        <end position="224"/>
    </location>
</feature>
<dbReference type="Pfam" id="PF02913">
    <property type="entry name" value="FAD-oxidase_C"/>
    <property type="match status" value="1"/>
</dbReference>
<keyword evidence="4" id="KW-0274">FAD</keyword>
<dbReference type="Gene3D" id="3.30.70.2740">
    <property type="match status" value="1"/>
</dbReference>
<dbReference type="Gene3D" id="3.30.465.10">
    <property type="match status" value="1"/>
</dbReference>
<evidence type="ECO:0000313" key="8">
    <source>
        <dbReference type="Proteomes" id="UP000231912"/>
    </source>
</evidence>
<dbReference type="PANTHER" id="PTHR43716:SF1">
    <property type="entry name" value="D-2-HYDROXYGLUTARATE DEHYDROGENASE, MITOCHONDRIAL"/>
    <property type="match status" value="1"/>
</dbReference>
<evidence type="ECO:0000313" key="7">
    <source>
        <dbReference type="EMBL" id="PJZ67378.1"/>
    </source>
</evidence>
<accession>A0A2M9ZG22</accession>
<dbReference type="InterPro" id="IPR016164">
    <property type="entry name" value="FAD-linked_Oxase-like_C"/>
</dbReference>
<dbReference type="InterPro" id="IPR016171">
    <property type="entry name" value="Vanillyl_alc_oxidase_C-sub2"/>
</dbReference>
<dbReference type="EMBL" id="NPDT01000001">
    <property type="protein sequence ID" value="PJZ67378.1"/>
    <property type="molecule type" value="Genomic_DNA"/>
</dbReference>
<evidence type="ECO:0000256" key="5">
    <source>
        <dbReference type="ARBA" id="ARBA00023002"/>
    </source>
</evidence>
<dbReference type="InterPro" id="IPR006094">
    <property type="entry name" value="Oxid_FAD_bind_N"/>
</dbReference>
<dbReference type="GO" id="GO:0016491">
    <property type="term" value="F:oxidoreductase activity"/>
    <property type="evidence" value="ECO:0007669"/>
    <property type="project" value="UniProtKB-KW"/>
</dbReference>
<comment type="similarity">
    <text evidence="2">Belongs to the FAD-binding oxidoreductase/transferase type 4 family.</text>
</comment>
<dbReference type="FunFam" id="3.30.70.2190:FF:000001">
    <property type="entry name" value="D-2-hydroxyglutarate dehydrogenase mitochondrial"/>
    <property type="match status" value="1"/>
</dbReference>
<dbReference type="RefSeq" id="WP_100757876.1">
    <property type="nucleotide sequence ID" value="NZ_NPDT01000001.1"/>
</dbReference>
<sequence length="473" mass="52874">MSILSLENKNKLKNLLGEDRVFFHDEKVMDEATFLSYGTDRTKVYSPNYEILTFPKNTQEVSEIVKFAYENDIQVVPSGGRTGYAGGAVAKSGGIVVSLSKMDQVLDFDPFFGSLTVQAGMITKNLHNECEERGFYFPVDFAATGSSQIGGNIATNAGGVRVVHYGLIRQWVLGLKVVTGTGEILEFNGEILKNNTGYDLKHLFIGSEGTLGIITECTVKLTKKPLDNRILFTAVPDFPSILELFKETHNISVPILAFEFLTKYCLDKVIDHLQVPDPFSEPSPYYVLMEFEIDEAADEEKLFAFLETILERGFVTDGSLAQNSRQAETFWKYREGISESISIDYTVHKNDISLPLRNMNPFLEDMQSLLSDKYPGFEVALFGHIGDGNLHLNIVKPKDLSDADFFSQCKSVDPSMFQLLQKHHGSISAEHGIGLLKKDFLHFSRSEAEINVMRLIKKALDPKNILNPGKILP</sequence>
<dbReference type="PROSITE" id="PS51387">
    <property type="entry name" value="FAD_PCMH"/>
    <property type="match status" value="1"/>
</dbReference>
<name>A0A2M9ZG22_9LEPT</name>
<comment type="cofactor">
    <cofactor evidence="1">
        <name>FAD</name>
        <dbReference type="ChEBI" id="CHEBI:57692"/>
    </cofactor>
</comment>
<evidence type="ECO:0000256" key="1">
    <source>
        <dbReference type="ARBA" id="ARBA00001974"/>
    </source>
</evidence>
<proteinExistence type="inferred from homology"/>
<reference evidence="7 8" key="1">
    <citation type="submission" date="2017-07" db="EMBL/GenBank/DDBJ databases">
        <title>Leptospira spp. isolated from tropical soils.</title>
        <authorList>
            <person name="Thibeaux R."/>
            <person name="Iraola G."/>
            <person name="Ferres I."/>
            <person name="Bierque E."/>
            <person name="Girault D."/>
            <person name="Soupe-Gilbert M.-E."/>
            <person name="Picardeau M."/>
            <person name="Goarant C."/>
        </authorList>
    </citation>
    <scope>NUCLEOTIDE SEQUENCE [LARGE SCALE GENOMIC DNA]</scope>
    <source>
        <strain evidence="7 8">FH2-C-A2</strain>
    </source>
</reference>
<evidence type="ECO:0000256" key="4">
    <source>
        <dbReference type="ARBA" id="ARBA00022827"/>
    </source>
</evidence>
<dbReference type="FunFam" id="1.10.45.10:FF:000001">
    <property type="entry name" value="D-lactate dehydrogenase mitochondrial"/>
    <property type="match status" value="1"/>
</dbReference>
<dbReference type="SUPFAM" id="SSF56176">
    <property type="entry name" value="FAD-binding/transporter-associated domain-like"/>
    <property type="match status" value="1"/>
</dbReference>
<dbReference type="SUPFAM" id="SSF55103">
    <property type="entry name" value="FAD-linked oxidases, C-terminal domain"/>
    <property type="match status" value="1"/>
</dbReference>
<dbReference type="Proteomes" id="UP000231912">
    <property type="component" value="Unassembled WGS sequence"/>
</dbReference>
<keyword evidence="3" id="KW-0285">Flavoprotein</keyword>